<proteinExistence type="inferred from homology"/>
<dbReference type="CDD" id="cd05233">
    <property type="entry name" value="SDR_c"/>
    <property type="match status" value="1"/>
</dbReference>
<sequence length="243" mass="25730">MRGKRIAISGAGRGLGRALAIVAADHGADTVLLGRDQLALDEVAATISTRTERRPLAVVCDLASPSSIHSAYENVLNVDATVDVLINNGAPWSTGNLIDLSDDDIVATVAAAVTGTILLTKKLLPALRQSAAADIITIVSTSAIFGNHHSGGSTPFFAAKHGQSGFSDKLRHELRNDDIRVSAIYPPDFDDADPTDPSWENRPSQSAMISNREIVSIVLFILASSRACSFPAVFVERMALKSN</sequence>
<feature type="region of interest" description="Disordered" evidence="3">
    <location>
        <begin position="185"/>
        <end position="204"/>
    </location>
</feature>
<dbReference type="Pfam" id="PF00106">
    <property type="entry name" value="adh_short"/>
    <property type="match status" value="1"/>
</dbReference>
<dbReference type="PRINTS" id="PR00081">
    <property type="entry name" value="GDHRDH"/>
</dbReference>
<dbReference type="GO" id="GO:0016491">
    <property type="term" value="F:oxidoreductase activity"/>
    <property type="evidence" value="ECO:0007669"/>
    <property type="project" value="UniProtKB-KW"/>
</dbReference>
<evidence type="ECO:0000256" key="1">
    <source>
        <dbReference type="ARBA" id="ARBA00006484"/>
    </source>
</evidence>
<dbReference type="EMBL" id="CP016268">
    <property type="protein sequence ID" value="ANO53045.1"/>
    <property type="molecule type" value="Genomic_DNA"/>
</dbReference>
<dbReference type="PANTHER" id="PTHR44196">
    <property type="entry name" value="DEHYDROGENASE/REDUCTASE SDR FAMILY MEMBER 7B"/>
    <property type="match status" value="1"/>
</dbReference>
<dbReference type="Proteomes" id="UP000092695">
    <property type="component" value="Chromosome"/>
</dbReference>
<dbReference type="InterPro" id="IPR002347">
    <property type="entry name" value="SDR_fam"/>
</dbReference>
<evidence type="ECO:0000256" key="3">
    <source>
        <dbReference type="SAM" id="MobiDB-lite"/>
    </source>
</evidence>
<reference evidence="4 5" key="1">
    <citation type="submission" date="2016-06" db="EMBL/GenBank/DDBJ databases">
        <title>Complete genome sequence of a deep-branching marine Gamma Proteobacterium Woeseia oceani type strain XK5.</title>
        <authorList>
            <person name="Mu D."/>
            <person name="Du Z."/>
        </authorList>
    </citation>
    <scope>NUCLEOTIDE SEQUENCE [LARGE SCALE GENOMIC DNA]</scope>
    <source>
        <strain evidence="4 5">XK5</strain>
    </source>
</reference>
<name>A0A193LKF9_9GAMM</name>
<evidence type="ECO:0000256" key="2">
    <source>
        <dbReference type="ARBA" id="ARBA00023002"/>
    </source>
</evidence>
<dbReference type="SUPFAM" id="SSF51735">
    <property type="entry name" value="NAD(P)-binding Rossmann-fold domains"/>
    <property type="match status" value="1"/>
</dbReference>
<accession>A0A193LKF9</accession>
<protein>
    <recommendedName>
        <fullName evidence="6">Short-chain dehydrogenase</fullName>
    </recommendedName>
</protein>
<evidence type="ECO:0008006" key="6">
    <source>
        <dbReference type="Google" id="ProtNLM"/>
    </source>
</evidence>
<dbReference type="AlphaFoldDB" id="A0A193LKF9"/>
<keyword evidence="2" id="KW-0560">Oxidoreductase</keyword>
<dbReference type="KEGG" id="woc:BA177_06210"/>
<evidence type="ECO:0000313" key="5">
    <source>
        <dbReference type="Proteomes" id="UP000092695"/>
    </source>
</evidence>
<evidence type="ECO:0000313" key="4">
    <source>
        <dbReference type="EMBL" id="ANO53045.1"/>
    </source>
</evidence>
<dbReference type="InterPro" id="IPR036291">
    <property type="entry name" value="NAD(P)-bd_dom_sf"/>
</dbReference>
<organism evidence="4 5">
    <name type="scientific">Woeseia oceani</name>
    <dbReference type="NCBI Taxonomy" id="1548547"/>
    <lineage>
        <taxon>Bacteria</taxon>
        <taxon>Pseudomonadati</taxon>
        <taxon>Pseudomonadota</taxon>
        <taxon>Gammaproteobacteria</taxon>
        <taxon>Woeseiales</taxon>
        <taxon>Woeseiaceae</taxon>
        <taxon>Woeseia</taxon>
    </lineage>
</organism>
<dbReference type="Gene3D" id="3.40.50.720">
    <property type="entry name" value="NAD(P)-binding Rossmann-like Domain"/>
    <property type="match status" value="1"/>
</dbReference>
<dbReference type="GO" id="GO:0016020">
    <property type="term" value="C:membrane"/>
    <property type="evidence" value="ECO:0007669"/>
    <property type="project" value="TreeGrafter"/>
</dbReference>
<dbReference type="STRING" id="1548547.BA177_06210"/>
<dbReference type="PANTHER" id="PTHR44196:SF1">
    <property type="entry name" value="DEHYDROGENASE_REDUCTASE SDR FAMILY MEMBER 7B"/>
    <property type="match status" value="1"/>
</dbReference>
<comment type="similarity">
    <text evidence="1">Belongs to the short-chain dehydrogenases/reductases (SDR) family.</text>
</comment>
<gene>
    <name evidence="4" type="ORF">BA177_06210</name>
</gene>
<keyword evidence="5" id="KW-1185">Reference proteome</keyword>